<dbReference type="STRING" id="1016849.A0A0D1YRB4"/>
<name>A0A0D1YRB4_9EURO</name>
<dbReference type="Proteomes" id="UP000053599">
    <property type="component" value="Unassembled WGS sequence"/>
</dbReference>
<proteinExistence type="predicted"/>
<dbReference type="InterPro" id="IPR036691">
    <property type="entry name" value="Endo/exonu/phosph_ase_sf"/>
</dbReference>
<dbReference type="Pfam" id="PF22669">
    <property type="entry name" value="Exo_endo_phos2"/>
    <property type="match status" value="2"/>
</dbReference>
<organism evidence="3 4">
    <name type="scientific">Exophiala sideris</name>
    <dbReference type="NCBI Taxonomy" id="1016849"/>
    <lineage>
        <taxon>Eukaryota</taxon>
        <taxon>Fungi</taxon>
        <taxon>Dikarya</taxon>
        <taxon>Ascomycota</taxon>
        <taxon>Pezizomycotina</taxon>
        <taxon>Eurotiomycetes</taxon>
        <taxon>Chaetothyriomycetidae</taxon>
        <taxon>Chaetothyriales</taxon>
        <taxon>Herpotrichiellaceae</taxon>
        <taxon>Exophiala</taxon>
    </lineage>
</organism>
<dbReference type="InterPro" id="IPR046985">
    <property type="entry name" value="IP5"/>
</dbReference>
<dbReference type="PANTHER" id="PTHR11200">
    <property type="entry name" value="INOSITOL 5-PHOSPHATASE"/>
    <property type="match status" value="1"/>
</dbReference>
<dbReference type="InterPro" id="IPR013783">
    <property type="entry name" value="Ig-like_fold"/>
</dbReference>
<dbReference type="SUPFAM" id="SSF56219">
    <property type="entry name" value="DNase I-like"/>
    <property type="match status" value="1"/>
</dbReference>
<feature type="compositionally biased region" description="Polar residues" evidence="1">
    <location>
        <begin position="11"/>
        <end position="25"/>
    </location>
</feature>
<evidence type="ECO:0000313" key="4">
    <source>
        <dbReference type="Proteomes" id="UP000053599"/>
    </source>
</evidence>
<dbReference type="HOGENOM" id="CLU_005563_0_0_1"/>
<dbReference type="InterPro" id="IPR048869">
    <property type="entry name" value="OCRL-1_2_ASH"/>
</dbReference>
<feature type="region of interest" description="Disordered" evidence="1">
    <location>
        <begin position="1"/>
        <end position="31"/>
    </location>
</feature>
<gene>
    <name evidence="3" type="ORF">PV11_00984</name>
</gene>
<feature type="compositionally biased region" description="Low complexity" evidence="1">
    <location>
        <begin position="981"/>
        <end position="998"/>
    </location>
</feature>
<dbReference type="GO" id="GO:0046856">
    <property type="term" value="P:phosphatidylinositol dephosphorylation"/>
    <property type="evidence" value="ECO:0007669"/>
    <property type="project" value="InterPro"/>
</dbReference>
<dbReference type="OrthoDB" id="7862313at2759"/>
<accession>A0A0D1YRB4</accession>
<dbReference type="InterPro" id="IPR000300">
    <property type="entry name" value="IPPc"/>
</dbReference>
<reference evidence="3 4" key="1">
    <citation type="submission" date="2015-01" db="EMBL/GenBank/DDBJ databases">
        <title>The Genome Sequence of Exophiala sideris CBS121828.</title>
        <authorList>
            <consortium name="The Broad Institute Genomics Platform"/>
            <person name="Cuomo C."/>
            <person name="de Hoog S."/>
            <person name="Gorbushina A."/>
            <person name="Stielow B."/>
            <person name="Teixiera M."/>
            <person name="Abouelleil A."/>
            <person name="Chapman S.B."/>
            <person name="Priest M."/>
            <person name="Young S.K."/>
            <person name="Wortman J."/>
            <person name="Nusbaum C."/>
            <person name="Birren B."/>
        </authorList>
    </citation>
    <scope>NUCLEOTIDE SEQUENCE [LARGE SCALE GENOMIC DNA]</scope>
    <source>
        <strain evidence="3 4">CBS 121828</strain>
    </source>
</reference>
<dbReference type="AlphaFoldDB" id="A0A0D1YRB4"/>
<evidence type="ECO:0000256" key="1">
    <source>
        <dbReference type="SAM" id="MobiDB-lite"/>
    </source>
</evidence>
<feature type="region of interest" description="Disordered" evidence="1">
    <location>
        <begin position="384"/>
        <end position="405"/>
    </location>
</feature>
<evidence type="ECO:0000313" key="3">
    <source>
        <dbReference type="EMBL" id="KIV85267.1"/>
    </source>
</evidence>
<protein>
    <recommendedName>
        <fullName evidence="2">Inositol polyphosphate-related phosphatase domain-containing protein</fullName>
    </recommendedName>
</protein>
<dbReference type="SMART" id="SM00128">
    <property type="entry name" value="IPPc"/>
    <property type="match status" value="1"/>
</dbReference>
<dbReference type="PANTHER" id="PTHR11200:SF300">
    <property type="entry name" value="TYPE II INOSITOL 1,4,5-TRISPHOSPHATE 5-PHOSPHATASE"/>
    <property type="match status" value="1"/>
</dbReference>
<sequence length="1093" mass="121451">MSLGLGDKGEQSQISPKPWHSTNPWGANVKPPGALALPPAFHAHHHASHAAQISAPQSLSAAVRARKNEYIRKKTIKMKVGTWNVASISGTEKDLGAWFIGGLGVKGLSQDLAGIIDDDDDDDSDDERNIESIESQEARFAKKKTTMPKNDVPGEASGEQIDLYVLGLQEVIDVSSMTEAIKPYTDPNPGKKWKRSLKRALPPGYVKIAEEQLLGLLLLIYASPQLAPTITSVSTTSVGTGLMGYLGNKGAVSARIMLGETTRLCFVNCHLAAGADPTALIRRIWDTTQILNKTRFAPVSPDGEVAESTEEKIGDEDFAFWFGDLNYRLDDIPGEDVRRLLLLHTRNEYDVENRSKRRIDSELGYVDPHPGDVVNPQQTHYEMKDAERPATASEAEPALDPRSDPASLLTTIQSLLAHDQLRNQQRMHKAFHEGWREGEITFLPTYKYDVGSVGMFDSGEKKRSPSWCDRILYRTRRDKQMYEEKMRQLTEARKKDASMKARGIDEATAEHDVLFDYDPETDGLAYGDDYDEYDDQQDACHDAELVKTHEDYGDTIEINNYISHQRVLSSDHKPLNAVFTLTYDAVVPELKAKVHQDVARGLDKAENESRPVLTVVVDHYSDEPISNADGPADVNAVHFGEVRYAVKKTRIITIANTGQIAASFSFVARPAEPGEEAHVAPRWLQLMAEPNGVQTPDTFKVPMELSPGESCSIGLSIDVIDGKLVSELNEGRAKLEDILVLRVQNGRDHFIPIKGNWLQSSFFRSLDQLVLAPAGGVRKMQSTDLVNESGQGSMSHHSAPKELYALTEVIPVYVERSIAEWSMIHDEDIPPWQYETVGTSWPFNRETWTLREDDDRSDLLSSIREALDTASPLDTHFEPDVSCIVRLETLAETLVGFLGSLRDGIISTSTWEEVERALSAREKGKVQANSQEIQDLVMEAISPYPVHSVSFTFITFLLTRIINELVSCGAPAFTPTEVTATSPNPSRRSRTSTMSSDSEQAPSIYSQVISPPKKGFFPALRRRPTRSVSSSTMNGTDSEPGHVERRKQLVSAYADIFAPIVIRSQSDATVKGKDRKALETRKKRVMEAFLEAR</sequence>
<dbReference type="EMBL" id="KN846951">
    <property type="protein sequence ID" value="KIV85267.1"/>
    <property type="molecule type" value="Genomic_DNA"/>
</dbReference>
<dbReference type="Pfam" id="PF21310">
    <property type="entry name" value="OCRL-like_ASH"/>
    <property type="match status" value="1"/>
</dbReference>
<dbReference type="Gene3D" id="3.60.10.10">
    <property type="entry name" value="Endonuclease/exonuclease/phosphatase"/>
    <property type="match status" value="1"/>
</dbReference>
<feature type="region of interest" description="Disordered" evidence="1">
    <location>
        <begin position="974"/>
        <end position="1003"/>
    </location>
</feature>
<feature type="domain" description="Inositol polyphosphate-related phosphatase" evidence="2">
    <location>
        <begin position="74"/>
        <end position="498"/>
    </location>
</feature>
<evidence type="ECO:0000259" key="2">
    <source>
        <dbReference type="SMART" id="SM00128"/>
    </source>
</evidence>
<feature type="region of interest" description="Disordered" evidence="1">
    <location>
        <begin position="1022"/>
        <end position="1042"/>
    </location>
</feature>
<dbReference type="GO" id="GO:0004439">
    <property type="term" value="F:phosphatidylinositol-4,5-bisphosphate 5-phosphatase activity"/>
    <property type="evidence" value="ECO:0007669"/>
    <property type="project" value="TreeGrafter"/>
</dbReference>
<dbReference type="Gene3D" id="2.60.40.10">
    <property type="entry name" value="Immunoglobulins"/>
    <property type="match status" value="1"/>
</dbReference>